<feature type="domain" description="Peptidase M43 pregnancy-associated plasma-A" evidence="10">
    <location>
        <begin position="217"/>
        <end position="299"/>
    </location>
</feature>
<evidence type="ECO:0000256" key="9">
    <source>
        <dbReference type="SAM" id="SignalP"/>
    </source>
</evidence>
<dbReference type="PANTHER" id="PTHR47466">
    <property type="match status" value="1"/>
</dbReference>
<dbReference type="GO" id="GO:0006508">
    <property type="term" value="P:proteolysis"/>
    <property type="evidence" value="ECO:0007669"/>
    <property type="project" value="UniProtKB-KW"/>
</dbReference>
<reference evidence="11 12" key="1">
    <citation type="submission" date="2018-03" db="EMBL/GenBank/DDBJ databases">
        <title>Complete genome sequence of Thauera aromatica, a model organism for studying aromatic compound degradation under denitrifying conditions.</title>
        <authorList>
            <person name="Lo H.-Y."/>
            <person name="Goris T."/>
            <person name="Boll M."/>
            <person name="Mueller J.A."/>
        </authorList>
    </citation>
    <scope>NUCLEOTIDE SEQUENCE [LARGE SCALE GENOMIC DNA]</scope>
    <source>
        <strain evidence="11 12">K172</strain>
    </source>
</reference>
<evidence type="ECO:0000256" key="2">
    <source>
        <dbReference type="ARBA" id="ARBA00022670"/>
    </source>
</evidence>
<organism evidence="11 12">
    <name type="scientific">Thauera aromatica K172</name>
    <dbReference type="NCBI Taxonomy" id="44139"/>
    <lineage>
        <taxon>Bacteria</taxon>
        <taxon>Pseudomonadati</taxon>
        <taxon>Pseudomonadota</taxon>
        <taxon>Betaproteobacteria</taxon>
        <taxon>Rhodocyclales</taxon>
        <taxon>Zoogloeaceae</taxon>
        <taxon>Thauera</taxon>
    </lineage>
</organism>
<keyword evidence="12" id="KW-1185">Reference proteome</keyword>
<keyword evidence="4 9" id="KW-0732">Signal</keyword>
<keyword evidence="6" id="KW-0862">Zinc</keyword>
<keyword evidence="3" id="KW-0479">Metal-binding</keyword>
<evidence type="ECO:0000256" key="7">
    <source>
        <dbReference type="ARBA" id="ARBA00023049"/>
    </source>
</evidence>
<gene>
    <name evidence="11" type="ORF">Tharo_0083</name>
</gene>
<sequence length="309" mass="33675">MFKSKLFKFIAGIVLSFSCVGALHARDGQFSIGDRSWVSRQAFIESGARCGTRVPDKEEMAQVEEGLGKLDLRYGSGYRGSGSVEIPVYFHVISSGPAPEQGNIALEQIEEQIAVLNESYGGFTGGSDTSFRFTLAGVDRTENAKWFTMSYGSVAEQQAKQALRQGGPESLNIYSADLGNGLLGWATFPWEYEKDPPNDGVVILFSSVPGGSAAPYNEGDTAIHEVGHWLGLLHTFQGGCSNNDFIKDTPAERKPASGCPIGNDSCPLRPGQDPVHNFMNYSDDSCMNQFTAFQGKRMGRFHLKWRASD</sequence>
<dbReference type="SUPFAM" id="SSF55486">
    <property type="entry name" value="Metalloproteases ('zincins'), catalytic domain"/>
    <property type="match status" value="1"/>
</dbReference>
<dbReference type="PROSITE" id="PS51257">
    <property type="entry name" value="PROKAR_LIPOPROTEIN"/>
    <property type="match status" value="1"/>
</dbReference>
<dbReference type="AlphaFoldDB" id="A0A2R4BI90"/>
<feature type="chain" id="PRO_5015359872" evidence="9">
    <location>
        <begin position="26"/>
        <end position="309"/>
    </location>
</feature>
<comment type="similarity">
    <text evidence="1">Belongs to the peptidase M43B family.</text>
</comment>
<evidence type="ECO:0000256" key="3">
    <source>
        <dbReference type="ARBA" id="ARBA00022723"/>
    </source>
</evidence>
<dbReference type="GO" id="GO:0008237">
    <property type="term" value="F:metallopeptidase activity"/>
    <property type="evidence" value="ECO:0007669"/>
    <property type="project" value="UniProtKB-KW"/>
</dbReference>
<evidence type="ECO:0000313" key="12">
    <source>
        <dbReference type="Proteomes" id="UP000241885"/>
    </source>
</evidence>
<dbReference type="Proteomes" id="UP000241885">
    <property type="component" value="Chromosome"/>
</dbReference>
<evidence type="ECO:0000256" key="8">
    <source>
        <dbReference type="ARBA" id="ARBA00023157"/>
    </source>
</evidence>
<dbReference type="KEGG" id="tak:Tharo_0083"/>
<keyword evidence="5" id="KW-0378">Hydrolase</keyword>
<dbReference type="CDD" id="cd04275">
    <property type="entry name" value="ZnMc_pappalysin_like"/>
    <property type="match status" value="1"/>
</dbReference>
<dbReference type="Pfam" id="PF05572">
    <property type="entry name" value="Peptidase_M43"/>
    <property type="match status" value="1"/>
</dbReference>
<dbReference type="GO" id="GO:0046872">
    <property type="term" value="F:metal ion binding"/>
    <property type="evidence" value="ECO:0007669"/>
    <property type="project" value="UniProtKB-KW"/>
</dbReference>
<dbReference type="InterPro" id="IPR008754">
    <property type="entry name" value="Peptidase_M43"/>
</dbReference>
<protein>
    <submittedName>
        <fullName evidence="11">Zinc-dependent metalloprotease</fullName>
    </submittedName>
</protein>
<name>A0A2R4BI90_THAAR</name>
<evidence type="ECO:0000256" key="4">
    <source>
        <dbReference type="ARBA" id="ARBA00022729"/>
    </source>
</evidence>
<evidence type="ECO:0000256" key="5">
    <source>
        <dbReference type="ARBA" id="ARBA00022801"/>
    </source>
</evidence>
<dbReference type="EMBL" id="CP028339">
    <property type="protein sequence ID" value="AVR87035.1"/>
    <property type="molecule type" value="Genomic_DNA"/>
</dbReference>
<dbReference type="PANTHER" id="PTHR47466:SF1">
    <property type="entry name" value="METALLOPROTEASE MEP1 (AFU_ORTHOLOGUE AFUA_1G07730)-RELATED"/>
    <property type="match status" value="1"/>
</dbReference>
<proteinExistence type="inferred from homology"/>
<evidence type="ECO:0000256" key="1">
    <source>
        <dbReference type="ARBA" id="ARBA00008721"/>
    </source>
</evidence>
<dbReference type="RefSeq" id="WP_107219508.1">
    <property type="nucleotide sequence ID" value="NZ_CP028339.1"/>
</dbReference>
<accession>A0A2R4BI90</accession>
<dbReference type="OrthoDB" id="6278496at2"/>
<dbReference type="Gene3D" id="3.40.390.10">
    <property type="entry name" value="Collagenase (Catalytic Domain)"/>
    <property type="match status" value="1"/>
</dbReference>
<keyword evidence="8" id="KW-1015">Disulfide bond</keyword>
<evidence type="ECO:0000256" key="6">
    <source>
        <dbReference type="ARBA" id="ARBA00022833"/>
    </source>
</evidence>
<keyword evidence="2 11" id="KW-0645">Protease</keyword>
<feature type="signal peptide" evidence="9">
    <location>
        <begin position="1"/>
        <end position="25"/>
    </location>
</feature>
<dbReference type="InterPro" id="IPR024079">
    <property type="entry name" value="MetalloPept_cat_dom_sf"/>
</dbReference>
<keyword evidence="7 11" id="KW-0482">Metalloprotease</keyword>
<evidence type="ECO:0000259" key="10">
    <source>
        <dbReference type="Pfam" id="PF05572"/>
    </source>
</evidence>
<evidence type="ECO:0000313" key="11">
    <source>
        <dbReference type="EMBL" id="AVR87035.1"/>
    </source>
</evidence>